<dbReference type="SUPFAM" id="SSF56645">
    <property type="entry name" value="Acyl-CoA dehydrogenase NM domain-like"/>
    <property type="match status" value="1"/>
</dbReference>
<evidence type="ECO:0000313" key="10">
    <source>
        <dbReference type="Proteomes" id="UP000189677"/>
    </source>
</evidence>
<evidence type="ECO:0000313" key="9">
    <source>
        <dbReference type="EMBL" id="AQU71305.1"/>
    </source>
</evidence>
<dbReference type="InterPro" id="IPR009100">
    <property type="entry name" value="AcylCoA_DH/oxidase_NM_dom_sf"/>
</dbReference>
<dbReference type="PANTHER" id="PTHR43884">
    <property type="entry name" value="ACYL-COA DEHYDROGENASE"/>
    <property type="match status" value="1"/>
</dbReference>
<keyword evidence="10" id="KW-1185">Reference proteome</keyword>
<dbReference type="Pfam" id="PF02771">
    <property type="entry name" value="Acyl-CoA_dh_N"/>
    <property type="match status" value="1"/>
</dbReference>
<comment type="similarity">
    <text evidence="2 5">Belongs to the acyl-CoA dehydrogenase family.</text>
</comment>
<keyword evidence="4 5" id="KW-0274">FAD</keyword>
<dbReference type="GO" id="GO:0003995">
    <property type="term" value="F:acyl-CoA dehydrogenase activity"/>
    <property type="evidence" value="ECO:0007669"/>
    <property type="project" value="InterPro"/>
</dbReference>
<dbReference type="PROSITE" id="PS00073">
    <property type="entry name" value="ACYL_COA_DH_2"/>
    <property type="match status" value="1"/>
</dbReference>
<comment type="cofactor">
    <cofactor evidence="1 5">
        <name>FAD</name>
        <dbReference type="ChEBI" id="CHEBI:57692"/>
    </cofactor>
</comment>
<dbReference type="Pfam" id="PF00441">
    <property type="entry name" value="Acyl-CoA_dh_1"/>
    <property type="match status" value="1"/>
</dbReference>
<evidence type="ECO:0000256" key="2">
    <source>
        <dbReference type="ARBA" id="ARBA00009347"/>
    </source>
</evidence>
<evidence type="ECO:0000259" key="7">
    <source>
        <dbReference type="Pfam" id="PF02770"/>
    </source>
</evidence>
<dbReference type="Proteomes" id="UP000189677">
    <property type="component" value="Chromosome"/>
</dbReference>
<evidence type="ECO:0008006" key="11">
    <source>
        <dbReference type="Google" id="ProtNLM"/>
    </source>
</evidence>
<keyword evidence="3 5" id="KW-0285">Flavoprotein</keyword>
<evidence type="ECO:0000256" key="3">
    <source>
        <dbReference type="ARBA" id="ARBA00022630"/>
    </source>
</evidence>
<proteinExistence type="inferred from homology"/>
<dbReference type="Gene3D" id="1.20.140.10">
    <property type="entry name" value="Butyryl-CoA Dehydrogenase, subunit A, domain 3"/>
    <property type="match status" value="1"/>
</dbReference>
<protein>
    <recommendedName>
        <fullName evidence="11">Acyl-CoA dehydrogenase</fullName>
    </recommendedName>
</protein>
<organism evidence="9 10">
    <name type="scientific">Streptomyces niveus</name>
    <name type="common">Streptomyces spheroides</name>
    <dbReference type="NCBI Taxonomy" id="193462"/>
    <lineage>
        <taxon>Bacteria</taxon>
        <taxon>Bacillati</taxon>
        <taxon>Actinomycetota</taxon>
        <taxon>Actinomycetes</taxon>
        <taxon>Kitasatosporales</taxon>
        <taxon>Streptomycetaceae</taxon>
        <taxon>Streptomyces</taxon>
    </lineage>
</organism>
<dbReference type="InterPro" id="IPR006089">
    <property type="entry name" value="Acyl-CoA_DH_CS"/>
</dbReference>
<reference evidence="9 10" key="1">
    <citation type="submission" date="2016-11" db="EMBL/GenBank/DDBJ databases">
        <title>Complete genome sequence of Streptomyces niveus SCSIO 3406.</title>
        <authorList>
            <person name="Zhu Q."/>
            <person name="Cheng W."/>
            <person name="Song Y."/>
            <person name="Li Q."/>
            <person name="Ju J."/>
        </authorList>
    </citation>
    <scope>NUCLEOTIDE SEQUENCE [LARGE SCALE GENOMIC DNA]</scope>
    <source>
        <strain evidence="9 10">SCSIO 3406</strain>
    </source>
</reference>
<feature type="domain" description="Acyl-CoA dehydrogenase/oxidase N-terminal" evidence="8">
    <location>
        <begin position="12"/>
        <end position="101"/>
    </location>
</feature>
<dbReference type="InterPro" id="IPR037069">
    <property type="entry name" value="AcylCoA_DH/ox_N_sf"/>
</dbReference>
<dbReference type="InterPro" id="IPR009075">
    <property type="entry name" value="AcylCo_DH/oxidase_C"/>
</dbReference>
<dbReference type="PROSITE" id="PS00072">
    <property type="entry name" value="ACYL_COA_DH_1"/>
    <property type="match status" value="1"/>
</dbReference>
<evidence type="ECO:0000256" key="5">
    <source>
        <dbReference type="RuleBase" id="RU362125"/>
    </source>
</evidence>
<keyword evidence="5" id="KW-0560">Oxidoreductase</keyword>
<gene>
    <name evidence="9" type="ORF">BBN63_28615</name>
</gene>
<accession>A0A1U9R5W3</accession>
<feature type="domain" description="Acyl-CoA dehydrogenase/oxidase C-terminal" evidence="6">
    <location>
        <begin position="216"/>
        <end position="354"/>
    </location>
</feature>
<dbReference type="SUPFAM" id="SSF47203">
    <property type="entry name" value="Acyl-CoA dehydrogenase C-terminal domain-like"/>
    <property type="match status" value="1"/>
</dbReference>
<dbReference type="Pfam" id="PF02770">
    <property type="entry name" value="Acyl-CoA_dh_M"/>
    <property type="match status" value="1"/>
</dbReference>
<evidence type="ECO:0000256" key="4">
    <source>
        <dbReference type="ARBA" id="ARBA00022827"/>
    </source>
</evidence>
<dbReference type="GO" id="GO:0050660">
    <property type="term" value="F:flavin adenine dinucleotide binding"/>
    <property type="evidence" value="ECO:0007669"/>
    <property type="project" value="InterPro"/>
</dbReference>
<dbReference type="PANTHER" id="PTHR43884:SF19">
    <property type="entry name" value="ACYL-COA DEHYDROGENASE FADE4-RELATED"/>
    <property type="match status" value="1"/>
</dbReference>
<evidence type="ECO:0000259" key="6">
    <source>
        <dbReference type="Pfam" id="PF00441"/>
    </source>
</evidence>
<dbReference type="GO" id="GO:0005886">
    <property type="term" value="C:plasma membrane"/>
    <property type="evidence" value="ECO:0007669"/>
    <property type="project" value="TreeGrafter"/>
</dbReference>
<dbReference type="InterPro" id="IPR006091">
    <property type="entry name" value="Acyl-CoA_Oxase/DH_mid-dom"/>
</dbReference>
<dbReference type="InterPro" id="IPR046373">
    <property type="entry name" value="Acyl-CoA_Oxase/DH_mid-dom_sf"/>
</dbReference>
<dbReference type="InterPro" id="IPR036250">
    <property type="entry name" value="AcylCo_DH-like_C"/>
</dbReference>
<evidence type="ECO:0000259" key="8">
    <source>
        <dbReference type="Pfam" id="PF02771"/>
    </source>
</evidence>
<dbReference type="EMBL" id="CP018047">
    <property type="protein sequence ID" value="AQU71305.1"/>
    <property type="molecule type" value="Genomic_DNA"/>
</dbReference>
<dbReference type="Gene3D" id="1.10.540.10">
    <property type="entry name" value="Acyl-CoA dehydrogenase/oxidase, N-terminal domain"/>
    <property type="match status" value="1"/>
</dbReference>
<dbReference type="InterPro" id="IPR013786">
    <property type="entry name" value="AcylCoA_DH/ox_N"/>
</dbReference>
<dbReference type="AlphaFoldDB" id="A0A1U9R5W3"/>
<dbReference type="KEGG" id="snw:BBN63_28615"/>
<evidence type="ECO:0000256" key="1">
    <source>
        <dbReference type="ARBA" id="ARBA00001974"/>
    </source>
</evidence>
<feature type="domain" description="Acyl-CoA oxidase/dehydrogenase middle" evidence="7">
    <location>
        <begin position="105"/>
        <end position="195"/>
    </location>
</feature>
<sequence length="366" mass="38879">MERVGVAWGTGAADWDRRGGLPADVVRWCADEGLFGAALPAEFGGGGATAVRTGLMYEALGRVSASLASLVNVHGMAAQTLAKWGTEQQWASVMPGLAAGKRVAAICMTESGAGSDLSAIETELSEREGRLVLNGTKVFITFGQLADTFLVLAQREGRSVTCLVDRDNPGLTTTSMGDVLGLRAAALARVELRDCVVPAEDVVGRDGFGLSILVPHALEHGRHAVAWMALGMLGSAFSAVLDFVHERRSFGRDLVDHGQIQSMLTRMGTDLEAAKLLCVAASRAVDDRAPDASARILTAKYFVCRVLEEHAAQAVQILGSRGVLEDGVAARHYRDAKILNIIEGTTQIIERMLAPIFLRTRSQGGL</sequence>
<dbReference type="Gene3D" id="2.40.110.10">
    <property type="entry name" value="Butyryl-CoA Dehydrogenase, subunit A, domain 2"/>
    <property type="match status" value="1"/>
</dbReference>
<name>A0A1U9R5W3_STRNV</name>